<evidence type="ECO:0000256" key="1">
    <source>
        <dbReference type="SAM" id="SignalP"/>
    </source>
</evidence>
<evidence type="ECO:0000313" key="2">
    <source>
        <dbReference type="EMBL" id="AHF78698.1"/>
    </source>
</evidence>
<reference evidence="2 3" key="1">
    <citation type="journal article" date="2014" name="Genome Biol. Evol.">
        <title>Genome degeneration and adaptation in a nascent stage of symbiosis.</title>
        <authorList>
            <person name="Oakeson K.F."/>
            <person name="Gil R."/>
            <person name="Clayton A.L."/>
            <person name="Dunn D.M."/>
            <person name="von Niederhausern A.C."/>
            <person name="Hamil C."/>
            <person name="Aoyagi A."/>
            <person name="Duval B."/>
            <person name="Baca A."/>
            <person name="Silva F.J."/>
            <person name="Vallier A."/>
            <person name="Jackson D.G."/>
            <person name="Latorre A."/>
            <person name="Weiss R.B."/>
            <person name="Heddi A."/>
            <person name="Moya A."/>
            <person name="Dale C."/>
        </authorList>
    </citation>
    <scope>NUCLEOTIDE SEQUENCE [LARGE SCALE GENOMIC DNA]</scope>
    <source>
        <strain evidence="2 3">HS1</strain>
    </source>
</reference>
<dbReference type="EMBL" id="CP006569">
    <property type="protein sequence ID" value="AHF78698.1"/>
    <property type="molecule type" value="Genomic_DNA"/>
</dbReference>
<sequence length="216" mass="23941">MNGNLPGWGRRLLLLAALLSPMVSFAHPHSFIAMRATFINQAETLTGVHMRWTMDEMTSADLLYDAGDAPAGSVIWKKLAAQVMANVLGQHYFSELYHQGKRVKFDNLPPAYQLSREGHKAVLDFVLPLAEPQPLAGQTFTLSTFDPTYFVDMTYKDAAALVLPPAMAQRCKVTLTTPDPDASWQEYARSLDKADAPPPDKDLGRQFAQTVTLTCR</sequence>
<dbReference type="PATRIC" id="fig|1239307.3.peg.4114"/>
<dbReference type="OrthoDB" id="5781652at2"/>
<feature type="signal peptide" evidence="1">
    <location>
        <begin position="1"/>
        <end position="26"/>
    </location>
</feature>
<accession>W0I2N6</accession>
<organism evidence="2 3">
    <name type="scientific">Sodalis praecaptivus</name>
    <dbReference type="NCBI Taxonomy" id="1239307"/>
    <lineage>
        <taxon>Bacteria</taxon>
        <taxon>Pseudomonadati</taxon>
        <taxon>Pseudomonadota</taxon>
        <taxon>Gammaproteobacteria</taxon>
        <taxon>Enterobacterales</taxon>
        <taxon>Bruguierivoracaceae</taxon>
        <taxon>Sodalis</taxon>
    </lineage>
</organism>
<keyword evidence="1" id="KW-0732">Signal</keyword>
<evidence type="ECO:0008006" key="4">
    <source>
        <dbReference type="Google" id="ProtNLM"/>
    </source>
</evidence>
<proteinExistence type="predicted"/>
<feature type="chain" id="PRO_5004789809" description="DUF1007 family protein" evidence="1">
    <location>
        <begin position="27"/>
        <end position="216"/>
    </location>
</feature>
<protein>
    <recommendedName>
        <fullName evidence="4">DUF1007 family protein</fullName>
    </recommendedName>
</protein>
<dbReference type="InterPro" id="IPR010412">
    <property type="entry name" value="DUF1007"/>
</dbReference>
<name>W0I2N6_9GAMM</name>
<dbReference type="HOGENOM" id="CLU_088941_2_0_6"/>
<dbReference type="AlphaFoldDB" id="W0I2N6"/>
<gene>
    <name evidence="2" type="ORF">Sant_3718</name>
</gene>
<dbReference type="Proteomes" id="UP000019028">
    <property type="component" value="Chromosome"/>
</dbReference>
<keyword evidence="3" id="KW-1185">Reference proteome</keyword>
<dbReference type="PIRSF" id="PIRSF008159">
    <property type="entry name" value="UCP008159_ABC"/>
    <property type="match status" value="1"/>
</dbReference>
<dbReference type="RefSeq" id="WP_081730485.1">
    <property type="nucleotide sequence ID" value="NZ_CP006569.1"/>
</dbReference>
<evidence type="ECO:0000313" key="3">
    <source>
        <dbReference type="Proteomes" id="UP000019028"/>
    </source>
</evidence>
<dbReference type="KEGG" id="sod:Sant_3718"/>
<dbReference type="Pfam" id="PF06226">
    <property type="entry name" value="DUF1007"/>
    <property type="match status" value="1"/>
</dbReference>
<dbReference type="InterPro" id="IPR016537">
    <property type="entry name" value="UCP008159_ABC"/>
</dbReference>